<dbReference type="Proteomes" id="UP000298652">
    <property type="component" value="Chromosome 1"/>
</dbReference>
<name>A0A4U6WJG3_SETVI</name>
<dbReference type="Gramene" id="TKW42083">
    <property type="protein sequence ID" value="TKW42083"/>
    <property type="gene ID" value="SEVIR_1G360700v2"/>
</dbReference>
<evidence type="ECO:0000313" key="1">
    <source>
        <dbReference type="EMBL" id="TKW42083.1"/>
    </source>
</evidence>
<evidence type="ECO:0000313" key="2">
    <source>
        <dbReference type="Proteomes" id="UP000298652"/>
    </source>
</evidence>
<accession>A0A4U6WJG3</accession>
<dbReference type="EMBL" id="CM016552">
    <property type="protein sequence ID" value="TKW42083.1"/>
    <property type="molecule type" value="Genomic_DNA"/>
</dbReference>
<keyword evidence="2" id="KW-1185">Reference proteome</keyword>
<dbReference type="AlphaFoldDB" id="A0A4U6WJG3"/>
<proteinExistence type="predicted"/>
<gene>
    <name evidence="1" type="ORF">SEVIR_1G360700v2</name>
</gene>
<sequence>MELEYEMFWSYLLSIPCLRGLQSMGFTHSHIALWLYLNAASIELEQRCLVYQFRLVYMVLASGCKAVNILHICNSITLVCCILDATAGLALPKFGCSCI</sequence>
<reference evidence="1" key="1">
    <citation type="submission" date="2019-03" db="EMBL/GenBank/DDBJ databases">
        <title>WGS assembly of Setaria viridis.</title>
        <authorList>
            <person name="Huang P."/>
            <person name="Jenkins J."/>
            <person name="Grimwood J."/>
            <person name="Barry K."/>
            <person name="Healey A."/>
            <person name="Mamidi S."/>
            <person name="Sreedasyam A."/>
            <person name="Shu S."/>
            <person name="Feldman M."/>
            <person name="Wu J."/>
            <person name="Yu Y."/>
            <person name="Chen C."/>
            <person name="Johnson J."/>
            <person name="Rokhsar D."/>
            <person name="Baxter I."/>
            <person name="Schmutz J."/>
            <person name="Brutnell T."/>
            <person name="Kellogg E."/>
        </authorList>
    </citation>
    <scope>NUCLEOTIDE SEQUENCE [LARGE SCALE GENOMIC DNA]</scope>
</reference>
<organism evidence="1 2">
    <name type="scientific">Setaria viridis</name>
    <name type="common">Green bristlegrass</name>
    <name type="synonym">Setaria italica subsp. viridis</name>
    <dbReference type="NCBI Taxonomy" id="4556"/>
    <lineage>
        <taxon>Eukaryota</taxon>
        <taxon>Viridiplantae</taxon>
        <taxon>Streptophyta</taxon>
        <taxon>Embryophyta</taxon>
        <taxon>Tracheophyta</taxon>
        <taxon>Spermatophyta</taxon>
        <taxon>Magnoliopsida</taxon>
        <taxon>Liliopsida</taxon>
        <taxon>Poales</taxon>
        <taxon>Poaceae</taxon>
        <taxon>PACMAD clade</taxon>
        <taxon>Panicoideae</taxon>
        <taxon>Panicodae</taxon>
        <taxon>Paniceae</taxon>
        <taxon>Cenchrinae</taxon>
        <taxon>Setaria</taxon>
    </lineage>
</organism>
<protein>
    <submittedName>
        <fullName evidence="1">Uncharacterized protein</fullName>
    </submittedName>
</protein>